<dbReference type="InParanoid" id="A5E286"/>
<evidence type="ECO:0000313" key="2">
    <source>
        <dbReference type="EMBL" id="EDK45544.1"/>
    </source>
</evidence>
<proteinExistence type="predicted"/>
<protein>
    <recommendedName>
        <fullName evidence="4">FIST domain-containing protein</fullName>
    </recommendedName>
</protein>
<dbReference type="eggNOG" id="ENOG502S491">
    <property type="taxonomic scope" value="Eukaryota"/>
</dbReference>
<name>A5E286_LODEL</name>
<dbReference type="OrthoDB" id="4080562at2759"/>
<evidence type="ECO:0000313" key="3">
    <source>
        <dbReference type="Proteomes" id="UP000001996"/>
    </source>
</evidence>
<gene>
    <name evidence="2" type="ORF">LELG_03723</name>
</gene>
<dbReference type="EMBL" id="CH981528">
    <property type="protein sequence ID" value="EDK45544.1"/>
    <property type="molecule type" value="Genomic_DNA"/>
</dbReference>
<dbReference type="GeneID" id="5231881"/>
<evidence type="ECO:0008006" key="4">
    <source>
        <dbReference type="Google" id="ProtNLM"/>
    </source>
</evidence>
<dbReference type="VEuPathDB" id="FungiDB:LELG_03723"/>
<reference evidence="2 3" key="1">
    <citation type="journal article" date="2009" name="Nature">
        <title>Evolution of pathogenicity and sexual reproduction in eight Candida genomes.</title>
        <authorList>
            <person name="Butler G."/>
            <person name="Rasmussen M.D."/>
            <person name="Lin M.F."/>
            <person name="Santos M.A."/>
            <person name="Sakthikumar S."/>
            <person name="Munro C.A."/>
            <person name="Rheinbay E."/>
            <person name="Grabherr M."/>
            <person name="Forche A."/>
            <person name="Reedy J.L."/>
            <person name="Agrafioti I."/>
            <person name="Arnaud M.B."/>
            <person name="Bates S."/>
            <person name="Brown A.J."/>
            <person name="Brunke S."/>
            <person name="Costanzo M.C."/>
            <person name="Fitzpatrick D.A."/>
            <person name="de Groot P.W."/>
            <person name="Harris D."/>
            <person name="Hoyer L.L."/>
            <person name="Hube B."/>
            <person name="Klis F.M."/>
            <person name="Kodira C."/>
            <person name="Lennard N."/>
            <person name="Logue M.E."/>
            <person name="Martin R."/>
            <person name="Neiman A.M."/>
            <person name="Nikolaou E."/>
            <person name="Quail M.A."/>
            <person name="Quinn J."/>
            <person name="Santos M.C."/>
            <person name="Schmitzberger F.F."/>
            <person name="Sherlock G."/>
            <person name="Shah P."/>
            <person name="Silverstein K.A."/>
            <person name="Skrzypek M.S."/>
            <person name="Soll D."/>
            <person name="Staggs R."/>
            <person name="Stansfield I."/>
            <person name="Stumpf M.P."/>
            <person name="Sudbery P.E."/>
            <person name="Srikantha T."/>
            <person name="Zeng Q."/>
            <person name="Berman J."/>
            <person name="Berriman M."/>
            <person name="Heitman J."/>
            <person name="Gow N.A."/>
            <person name="Lorenz M.C."/>
            <person name="Birren B.W."/>
            <person name="Kellis M."/>
            <person name="Cuomo C.A."/>
        </authorList>
    </citation>
    <scope>NUCLEOTIDE SEQUENCE [LARGE SCALE GENOMIC DNA]</scope>
    <source>
        <strain evidence="3">ATCC 11503 / BCRC 21390 / CBS 2605 / JCM 1781 / NBRC 1676 / NRRL YB-4239</strain>
    </source>
</reference>
<keyword evidence="3" id="KW-1185">Reference proteome</keyword>
<dbReference type="OMA" id="EFFMVTP"/>
<evidence type="ECO:0000256" key="1">
    <source>
        <dbReference type="SAM" id="MobiDB-lite"/>
    </source>
</evidence>
<sequence>MLLQKQFLRYLRSIPKSNQFYARTTVNPIDFKLRPPPQFLAKSALIFATPNNLQQVIQDAITLHQENQLQIVVAGIETMVPQSSRNGVSELWLENLMKIENPLLLEERDDVDKPPKESDGINPVSARKNWKNIHGSINLQLRPEVDLEMSLANTVFSTGSILTLFYFDPDQRALHSGEHLCEVDVKLPRGVVPLHSKLHYIDHWQPLYPGESFKITNCVGNLLKTIEKTPAAKYLENNDRLMSLKSKDTEVYVKIRDLKTSLVRRFKVTAGGGGWGAKADIIALSPEAKPKVGDRIEFFMVTPQDRFTVNDNHLQYENCMAFSTSYEQTSFQITNNGGEREREREREKEGEGEGEENGKEKVFEFAFGCGSEQGFTLNDVRHISPGETAVIRL</sequence>
<dbReference type="Proteomes" id="UP000001996">
    <property type="component" value="Unassembled WGS sequence"/>
</dbReference>
<dbReference type="HOGENOM" id="CLU_061606_0_0_1"/>
<organism evidence="2 3">
    <name type="scientific">Lodderomyces elongisporus (strain ATCC 11503 / CBS 2605 / JCM 1781 / NBRC 1676 / NRRL YB-4239)</name>
    <name type="common">Yeast</name>
    <name type="synonym">Saccharomyces elongisporus</name>
    <dbReference type="NCBI Taxonomy" id="379508"/>
    <lineage>
        <taxon>Eukaryota</taxon>
        <taxon>Fungi</taxon>
        <taxon>Dikarya</taxon>
        <taxon>Ascomycota</taxon>
        <taxon>Saccharomycotina</taxon>
        <taxon>Pichiomycetes</taxon>
        <taxon>Debaryomycetaceae</taxon>
        <taxon>Candida/Lodderomyces clade</taxon>
        <taxon>Lodderomyces</taxon>
    </lineage>
</organism>
<feature type="region of interest" description="Disordered" evidence="1">
    <location>
        <begin position="331"/>
        <end position="360"/>
    </location>
</feature>
<feature type="compositionally biased region" description="Basic and acidic residues" evidence="1">
    <location>
        <begin position="338"/>
        <end position="360"/>
    </location>
</feature>
<dbReference type="AlphaFoldDB" id="A5E286"/>
<dbReference type="KEGG" id="lel:PVL30_004552"/>
<accession>A5E286</accession>